<proteinExistence type="predicted"/>
<dbReference type="PANTHER" id="PTHR34857:SF2">
    <property type="entry name" value="SLL0384 PROTEIN"/>
    <property type="match status" value="1"/>
</dbReference>
<dbReference type="RefSeq" id="WP_012797258.1">
    <property type="nucleotide sequence ID" value="NC_013165.1"/>
</dbReference>
<keyword evidence="4 6" id="KW-1133">Transmembrane helix</keyword>
<feature type="transmembrane region" description="Helical" evidence="6">
    <location>
        <begin position="226"/>
        <end position="249"/>
    </location>
</feature>
<accession>C7N0R9</accession>
<evidence type="ECO:0000256" key="6">
    <source>
        <dbReference type="SAM" id="Phobius"/>
    </source>
</evidence>
<dbReference type="InterPro" id="IPR003339">
    <property type="entry name" value="ABC/ECF_trnsptr_transmembrane"/>
</dbReference>
<gene>
    <name evidence="7" type="ordered locus">Shel_00730</name>
</gene>
<comment type="subcellular location">
    <subcellularLocation>
        <location evidence="1">Membrane</location>
        <topology evidence="1">Multi-pass membrane protein</topology>
    </subcellularLocation>
</comment>
<evidence type="ECO:0000256" key="4">
    <source>
        <dbReference type="ARBA" id="ARBA00022989"/>
    </source>
</evidence>
<feature type="transmembrane region" description="Helical" evidence="6">
    <location>
        <begin position="126"/>
        <end position="146"/>
    </location>
</feature>
<feature type="transmembrane region" description="Helical" evidence="6">
    <location>
        <begin position="62"/>
        <end position="82"/>
    </location>
</feature>
<feature type="transmembrane region" description="Helical" evidence="6">
    <location>
        <begin position="88"/>
        <end position="114"/>
    </location>
</feature>
<protein>
    <submittedName>
        <fullName evidence="7">ABC-type cobalt transport system, permease component CbiQ</fullName>
    </submittedName>
</protein>
<dbReference type="Pfam" id="PF02361">
    <property type="entry name" value="CbiQ"/>
    <property type="match status" value="1"/>
</dbReference>
<feature type="transmembrane region" description="Helical" evidence="6">
    <location>
        <begin position="22"/>
        <end position="55"/>
    </location>
</feature>
<evidence type="ECO:0000256" key="3">
    <source>
        <dbReference type="ARBA" id="ARBA00022692"/>
    </source>
</evidence>
<sequence>MEFNLYGDDSKALVRIDPRTKMFVFLISSILSIHTYSSMATLIMYDTALCILLAVCGKKGTALKAFAAFAVAAYLRICIAAQPGGFGVATTVCQALVTFFLFAFPVLISLVLIIQTTRISQFLAAFQAMHLPAGAIIPVAVMLRFIPTVQDEWSGIRKAMAFRGIDLDFASVARHPMQSIEYLLVPLLISSVSVMEELAAAALARGLEAEHTRTSYEEVRLSAADYVVLVVFGIMAAIILFVVFSGVSIL</sequence>
<dbReference type="AlphaFoldDB" id="C7N0R9"/>
<keyword evidence="2" id="KW-1003">Cell membrane</keyword>
<keyword evidence="3 6" id="KW-0812">Transmembrane</keyword>
<keyword evidence="8" id="KW-1185">Reference proteome</keyword>
<evidence type="ECO:0000256" key="2">
    <source>
        <dbReference type="ARBA" id="ARBA00022475"/>
    </source>
</evidence>
<dbReference type="STRING" id="471855.Shel_00730"/>
<evidence type="ECO:0000256" key="5">
    <source>
        <dbReference type="ARBA" id="ARBA00023136"/>
    </source>
</evidence>
<dbReference type="HOGENOM" id="CLU_076847_2_0_11"/>
<reference evidence="7 8" key="1">
    <citation type="journal article" date="2009" name="Stand. Genomic Sci.">
        <title>Complete genome sequence of Slackia heliotrinireducens type strain (RHS 1).</title>
        <authorList>
            <person name="Pukall R."/>
            <person name="Lapidus A."/>
            <person name="Nolan M."/>
            <person name="Copeland A."/>
            <person name="Glavina Del Rio T."/>
            <person name="Lucas S."/>
            <person name="Chen F."/>
            <person name="Tice H."/>
            <person name="Cheng J.F."/>
            <person name="Chertkov O."/>
            <person name="Bruce D."/>
            <person name="Goodwin L."/>
            <person name="Kuske C."/>
            <person name="Brettin T."/>
            <person name="Detter J.C."/>
            <person name="Han C."/>
            <person name="Pitluck S."/>
            <person name="Pati A."/>
            <person name="Mavrommatis K."/>
            <person name="Ivanova N."/>
            <person name="Ovchinnikova G."/>
            <person name="Chen A."/>
            <person name="Palaniappan K."/>
            <person name="Schneider S."/>
            <person name="Rohde M."/>
            <person name="Chain P."/>
            <person name="D'haeseleer P."/>
            <person name="Goker M."/>
            <person name="Bristow J."/>
            <person name="Eisen J.A."/>
            <person name="Markowitz V."/>
            <person name="Kyrpides N.C."/>
            <person name="Klenk H.P."/>
            <person name="Hugenholtz P."/>
        </authorList>
    </citation>
    <scope>NUCLEOTIDE SEQUENCE [LARGE SCALE GENOMIC DNA]</scope>
    <source>
        <strain evidence="8">ATCC 29202 / DSM 20476 / NCTC 11029 / RHS 1</strain>
    </source>
</reference>
<dbReference type="KEGG" id="shi:Shel_00730"/>
<dbReference type="eggNOG" id="COG0619">
    <property type="taxonomic scope" value="Bacteria"/>
</dbReference>
<name>C7N0R9_SLAHD</name>
<dbReference type="GO" id="GO:0005886">
    <property type="term" value="C:plasma membrane"/>
    <property type="evidence" value="ECO:0007669"/>
    <property type="project" value="UniProtKB-ARBA"/>
</dbReference>
<evidence type="ECO:0000256" key="1">
    <source>
        <dbReference type="ARBA" id="ARBA00004141"/>
    </source>
</evidence>
<dbReference type="InterPro" id="IPR051611">
    <property type="entry name" value="ECF_transporter_component"/>
</dbReference>
<dbReference type="EMBL" id="CP001684">
    <property type="protein sequence ID" value="ACV21147.1"/>
    <property type="molecule type" value="Genomic_DNA"/>
</dbReference>
<organism evidence="7 8">
    <name type="scientific">Slackia heliotrinireducens (strain ATCC 29202 / DSM 20476 / NCTC 11029 / RHS 1)</name>
    <name type="common">Peptococcus heliotrinreducens</name>
    <dbReference type="NCBI Taxonomy" id="471855"/>
    <lineage>
        <taxon>Bacteria</taxon>
        <taxon>Bacillati</taxon>
        <taxon>Actinomycetota</taxon>
        <taxon>Coriobacteriia</taxon>
        <taxon>Eggerthellales</taxon>
        <taxon>Eggerthellaceae</taxon>
        <taxon>Slackia</taxon>
    </lineage>
</organism>
<evidence type="ECO:0000313" key="8">
    <source>
        <dbReference type="Proteomes" id="UP000002026"/>
    </source>
</evidence>
<dbReference type="Proteomes" id="UP000002026">
    <property type="component" value="Chromosome"/>
</dbReference>
<evidence type="ECO:0000313" key="7">
    <source>
        <dbReference type="EMBL" id="ACV21147.1"/>
    </source>
</evidence>
<keyword evidence="5 6" id="KW-0472">Membrane</keyword>
<dbReference type="CDD" id="cd16914">
    <property type="entry name" value="EcfT"/>
    <property type="match status" value="1"/>
</dbReference>
<dbReference type="PANTHER" id="PTHR34857">
    <property type="entry name" value="SLL0384 PROTEIN"/>
    <property type="match status" value="1"/>
</dbReference>